<organism evidence="3 4">
    <name type="scientific">Lentinula edodes</name>
    <name type="common">Shiitake mushroom</name>
    <name type="synonym">Lentinus edodes</name>
    <dbReference type="NCBI Taxonomy" id="5353"/>
    <lineage>
        <taxon>Eukaryota</taxon>
        <taxon>Fungi</taxon>
        <taxon>Dikarya</taxon>
        <taxon>Basidiomycota</taxon>
        <taxon>Agaricomycotina</taxon>
        <taxon>Agaricomycetes</taxon>
        <taxon>Agaricomycetidae</taxon>
        <taxon>Agaricales</taxon>
        <taxon>Marasmiineae</taxon>
        <taxon>Omphalotaceae</taxon>
        <taxon>Lentinula</taxon>
    </lineage>
</organism>
<sequence>MQAATNVVFIAVVTHRLSQHPPRLLFRRDFGANGRSAARSYTKQAASIGQRITRRGYEVIEEAVIQWFKMGRWHHDKNTLDHLTFEHRLLDDCHNFIYDETNERCSRSSNLHSFGHEFLQYYSFNKGFLNLNNGSFGALPIVITDACNELTVWQEDNTDYYYRIGFIPPLIGVREQLARFVGASDVDEIVMTANTSTGMGLVLRNFLWKSGDIIIRFNTTYGTVYKTIQYIHDTNPDVEISQYELLFPTTREAILEGWQRHIHNVKRNAPQGSKIVAVVDSIVANPGASMPWKEMVRICKDAGVWAVVDGAHSVGQEPLDLAASGADFFVSSAHKWLNAKRGCAFIWFSKRSREIMLTTIPTSASYVSPGPDRPETNIISQFQYNGTIDYTPYLSVHYALQWREWIGGESAIHKYCNNLAREGGRRLAKIMDTQVMDPDGEFTLAMVNVVLPFPKDFSSSYDAAVASALTNKLLAQNMFAVTFYHRELWWTRVSAQIWNELSDFEILGNAFVSICGQIVIEHQNANIPPDSKAKSFHSYLDHPFRGAVACDPNDGLDCPRPVTATTVVPVGYHTHLASIRP</sequence>
<name>A0A1Q3DXZ3_LENED</name>
<dbReference type="Gene3D" id="3.90.1150.10">
    <property type="entry name" value="Aspartate Aminotransferase, domain 1"/>
    <property type="match status" value="1"/>
</dbReference>
<dbReference type="GO" id="GO:0016740">
    <property type="term" value="F:transferase activity"/>
    <property type="evidence" value="ECO:0007669"/>
    <property type="project" value="UniProtKB-KW"/>
</dbReference>
<dbReference type="SUPFAM" id="SSF53383">
    <property type="entry name" value="PLP-dependent transferases"/>
    <property type="match status" value="1"/>
</dbReference>
<dbReference type="InterPro" id="IPR000192">
    <property type="entry name" value="Aminotrans_V_dom"/>
</dbReference>
<dbReference type="STRING" id="5353.A0A1Q3DXZ3"/>
<protein>
    <submittedName>
        <fullName evidence="3">PLP-dependent transferase</fullName>
    </submittedName>
</protein>
<accession>A0A1Q3DXZ3</accession>
<evidence type="ECO:0000256" key="1">
    <source>
        <dbReference type="ARBA" id="ARBA00022898"/>
    </source>
</evidence>
<dbReference type="PANTHER" id="PTHR43092:SF2">
    <property type="entry name" value="HERCYNYLCYSTEINE SULFOXIDE LYASE"/>
    <property type="match status" value="1"/>
</dbReference>
<dbReference type="Proteomes" id="UP000188533">
    <property type="component" value="Unassembled WGS sequence"/>
</dbReference>
<dbReference type="PANTHER" id="PTHR43092">
    <property type="entry name" value="L-CYSTEINE DESULFHYDRASE"/>
    <property type="match status" value="1"/>
</dbReference>
<dbReference type="AlphaFoldDB" id="A0A1Q3DXZ3"/>
<evidence type="ECO:0000259" key="2">
    <source>
        <dbReference type="Pfam" id="PF00266"/>
    </source>
</evidence>
<gene>
    <name evidence="3" type="ORF">LENED_001382</name>
</gene>
<evidence type="ECO:0000313" key="3">
    <source>
        <dbReference type="EMBL" id="GAV99896.1"/>
    </source>
</evidence>
<dbReference type="EMBL" id="BDGU01000021">
    <property type="protein sequence ID" value="GAV99896.1"/>
    <property type="molecule type" value="Genomic_DNA"/>
</dbReference>
<proteinExistence type="predicted"/>
<dbReference type="InterPro" id="IPR015422">
    <property type="entry name" value="PyrdxlP-dep_Trfase_small"/>
</dbReference>
<reference evidence="3 4" key="2">
    <citation type="submission" date="2017-02" db="EMBL/GenBank/DDBJ databases">
        <title>A genome survey and senescence transcriptome analysis in Lentinula edodes.</title>
        <authorList>
            <person name="Sakamoto Y."/>
            <person name="Nakade K."/>
            <person name="Sato S."/>
            <person name="Yoshida Y."/>
            <person name="Miyazaki K."/>
            <person name="Natsume S."/>
            <person name="Konno N."/>
        </authorList>
    </citation>
    <scope>NUCLEOTIDE SEQUENCE [LARGE SCALE GENOMIC DNA]</scope>
    <source>
        <strain evidence="3 4">NBRC 111202</strain>
    </source>
</reference>
<dbReference type="InterPro" id="IPR015424">
    <property type="entry name" value="PyrdxlP-dep_Trfase"/>
</dbReference>
<keyword evidence="4" id="KW-1185">Reference proteome</keyword>
<evidence type="ECO:0000313" key="4">
    <source>
        <dbReference type="Proteomes" id="UP000188533"/>
    </source>
</evidence>
<keyword evidence="1" id="KW-0663">Pyridoxal phosphate</keyword>
<feature type="domain" description="Aminotransferase class V" evidence="2">
    <location>
        <begin position="173"/>
        <end position="448"/>
    </location>
</feature>
<dbReference type="Gene3D" id="3.40.640.10">
    <property type="entry name" value="Type I PLP-dependent aspartate aminotransferase-like (Major domain)"/>
    <property type="match status" value="1"/>
</dbReference>
<dbReference type="Pfam" id="PF00266">
    <property type="entry name" value="Aminotran_5"/>
    <property type="match status" value="1"/>
</dbReference>
<keyword evidence="3" id="KW-0808">Transferase</keyword>
<dbReference type="InterPro" id="IPR015421">
    <property type="entry name" value="PyrdxlP-dep_Trfase_major"/>
</dbReference>
<reference evidence="3 4" key="1">
    <citation type="submission" date="2016-08" db="EMBL/GenBank/DDBJ databases">
        <authorList>
            <consortium name="Lentinula edodes genome sequencing consortium"/>
            <person name="Sakamoto Y."/>
            <person name="Nakade K."/>
            <person name="Sato S."/>
            <person name="Yoshida Y."/>
            <person name="Miyazaki K."/>
            <person name="Natsume S."/>
            <person name="Konno N."/>
        </authorList>
    </citation>
    <scope>NUCLEOTIDE SEQUENCE [LARGE SCALE GENOMIC DNA]</scope>
    <source>
        <strain evidence="3 4">NBRC 111202</strain>
    </source>
</reference>
<comment type="caution">
    <text evidence="3">The sequence shown here is derived from an EMBL/GenBank/DDBJ whole genome shotgun (WGS) entry which is preliminary data.</text>
</comment>